<evidence type="ECO:0000313" key="5">
    <source>
        <dbReference type="Proteomes" id="UP000255316"/>
    </source>
</evidence>
<feature type="region of interest" description="Disordered" evidence="1">
    <location>
        <begin position="1"/>
        <end position="47"/>
    </location>
</feature>
<evidence type="ECO:0000313" key="2">
    <source>
        <dbReference type="EMBL" id="KTC82122.1"/>
    </source>
</evidence>
<gene>
    <name evidence="2" type="ORF">Lcin_3192</name>
    <name evidence="3" type="ORF">NCTC12438_02018</name>
</gene>
<evidence type="ECO:0000256" key="1">
    <source>
        <dbReference type="SAM" id="MobiDB-lite"/>
    </source>
</evidence>
<evidence type="ECO:0000313" key="3">
    <source>
        <dbReference type="EMBL" id="STX35403.1"/>
    </source>
</evidence>
<feature type="compositionally biased region" description="Basic and acidic residues" evidence="1">
    <location>
        <begin position="14"/>
        <end position="41"/>
    </location>
</feature>
<dbReference type="Proteomes" id="UP000054854">
    <property type="component" value="Unassembled WGS sequence"/>
</dbReference>
<dbReference type="EMBL" id="UGNX01000001">
    <property type="protein sequence ID" value="STX35403.1"/>
    <property type="molecule type" value="Genomic_DNA"/>
</dbReference>
<name>A0A378IK60_9GAMM</name>
<dbReference type="Proteomes" id="UP000255316">
    <property type="component" value="Unassembled WGS sequence"/>
</dbReference>
<dbReference type="STRING" id="28085.Lcin_3192"/>
<protein>
    <submittedName>
        <fullName evidence="3">Uncharacterized protein</fullName>
    </submittedName>
</protein>
<dbReference type="EMBL" id="LNXX01000047">
    <property type="protein sequence ID" value="KTC82122.1"/>
    <property type="molecule type" value="Genomic_DNA"/>
</dbReference>
<sequence length="61" mass="6976">MGGPELNTTQIEIHSSDKKLQPDNKSSFPDDKKEEGSHVADKPTLPNKVKVRIKYYQNTYE</sequence>
<reference evidence="2 4" key="1">
    <citation type="submission" date="2015-11" db="EMBL/GenBank/DDBJ databases">
        <title>Genomic analysis of 38 Legionella species identifies large and diverse effector repertoires.</title>
        <authorList>
            <person name="Burstein D."/>
            <person name="Amaro F."/>
            <person name="Zusman T."/>
            <person name="Lifshitz Z."/>
            <person name="Cohen O."/>
            <person name="Gilbert J.A."/>
            <person name="Pupko T."/>
            <person name="Shuman H.A."/>
            <person name="Segal G."/>
        </authorList>
    </citation>
    <scope>NUCLEOTIDE SEQUENCE [LARGE SCALE GENOMIC DNA]</scope>
    <source>
        <strain evidence="2 4">CDC#72-OH-14</strain>
    </source>
</reference>
<evidence type="ECO:0000313" key="4">
    <source>
        <dbReference type="Proteomes" id="UP000054854"/>
    </source>
</evidence>
<dbReference type="AlphaFoldDB" id="A0A378IK60"/>
<reference evidence="3 5" key="2">
    <citation type="submission" date="2018-06" db="EMBL/GenBank/DDBJ databases">
        <authorList>
            <consortium name="Pathogen Informatics"/>
            <person name="Doyle S."/>
        </authorList>
    </citation>
    <scope>NUCLEOTIDE SEQUENCE [LARGE SCALE GENOMIC DNA]</scope>
    <source>
        <strain evidence="3 5">NCTC12438</strain>
    </source>
</reference>
<feature type="compositionally biased region" description="Polar residues" evidence="1">
    <location>
        <begin position="1"/>
        <end position="13"/>
    </location>
</feature>
<dbReference type="RefSeq" id="WP_058466282.1">
    <property type="nucleotide sequence ID" value="NZ_CAAAHQ010000049.1"/>
</dbReference>
<organism evidence="3 5">
    <name type="scientific">Legionella cincinnatiensis</name>
    <dbReference type="NCBI Taxonomy" id="28085"/>
    <lineage>
        <taxon>Bacteria</taxon>
        <taxon>Pseudomonadati</taxon>
        <taxon>Pseudomonadota</taxon>
        <taxon>Gammaproteobacteria</taxon>
        <taxon>Legionellales</taxon>
        <taxon>Legionellaceae</taxon>
        <taxon>Legionella</taxon>
    </lineage>
</organism>
<accession>A0A378IK60</accession>
<keyword evidence="4" id="KW-1185">Reference proteome</keyword>
<proteinExistence type="predicted"/>